<comment type="caution">
    <text evidence="1">The sequence shown here is derived from an EMBL/GenBank/DDBJ whole genome shotgun (WGS) entry which is preliminary data.</text>
</comment>
<dbReference type="RefSeq" id="WP_018576946.1">
    <property type="nucleotide sequence ID" value="NZ_KB892393.1"/>
</dbReference>
<dbReference type="Proteomes" id="UP000054600">
    <property type="component" value="Unassembled WGS sequence"/>
</dbReference>
<gene>
    <name evidence="1" type="ORF">Lsha_1964</name>
</gene>
<reference evidence="1 2" key="1">
    <citation type="submission" date="2015-11" db="EMBL/GenBank/DDBJ databases">
        <title>Genomic analysis of 38 Legionella species identifies large and diverse effector repertoires.</title>
        <authorList>
            <person name="Burstein D."/>
            <person name="Amaro F."/>
            <person name="Zusman T."/>
            <person name="Lifshitz Z."/>
            <person name="Cohen O."/>
            <person name="Gilbert J.A."/>
            <person name="Pupko T."/>
            <person name="Shuman H.A."/>
            <person name="Segal G."/>
        </authorList>
    </citation>
    <scope>NUCLEOTIDE SEQUENCE [LARGE SCALE GENOMIC DNA]</scope>
    <source>
        <strain evidence="1 2">ATCC 49655</strain>
    </source>
</reference>
<proteinExistence type="predicted"/>
<sequence>MLARGIGIFAGSAAGRRAASTVTSVGEKWAKELSEKAIAWAKTGNAEFPYAARVAGQPVRIRVNDFPEENLLSVVDNEGKAVFHANGMLSNWELPVSSSYKGPK</sequence>
<evidence type="ECO:0000313" key="1">
    <source>
        <dbReference type="EMBL" id="KTD59268.1"/>
    </source>
</evidence>
<dbReference type="EMBL" id="LNYW01000049">
    <property type="protein sequence ID" value="KTD59268.1"/>
    <property type="molecule type" value="Genomic_DNA"/>
</dbReference>
<protein>
    <submittedName>
        <fullName evidence="1">Uncharacterized protein</fullName>
    </submittedName>
</protein>
<accession>A0A0W0YR21</accession>
<dbReference type="PATRIC" id="fig|1122169.6.peg.2243"/>
<keyword evidence="2" id="KW-1185">Reference proteome</keyword>
<dbReference type="OrthoDB" id="3504325at2"/>
<name>A0A0W0YR21_9GAMM</name>
<dbReference type="AlphaFoldDB" id="A0A0W0YR21"/>
<organism evidence="1 2">
    <name type="scientific">Legionella shakespearei DSM 23087</name>
    <dbReference type="NCBI Taxonomy" id="1122169"/>
    <lineage>
        <taxon>Bacteria</taxon>
        <taxon>Pseudomonadati</taxon>
        <taxon>Pseudomonadota</taxon>
        <taxon>Gammaproteobacteria</taxon>
        <taxon>Legionellales</taxon>
        <taxon>Legionellaceae</taxon>
        <taxon>Legionella</taxon>
    </lineage>
</organism>
<evidence type="ECO:0000313" key="2">
    <source>
        <dbReference type="Proteomes" id="UP000054600"/>
    </source>
</evidence>